<evidence type="ECO:0000256" key="1">
    <source>
        <dbReference type="SAM" id="Phobius"/>
    </source>
</evidence>
<keyword evidence="1" id="KW-1133">Transmembrane helix</keyword>
<reference evidence="2 3" key="1">
    <citation type="submission" date="2021-06" db="EMBL/GenBank/DDBJ databases">
        <authorList>
            <person name="Palmer J.M."/>
        </authorList>
    </citation>
    <scope>NUCLEOTIDE SEQUENCE [LARGE SCALE GENOMIC DNA]</scope>
    <source>
        <strain evidence="3">if_2019</strain>
        <tissue evidence="2">Muscle</tissue>
    </source>
</reference>
<dbReference type="EMBL" id="JAHRIQ010024839">
    <property type="protein sequence ID" value="MEQ2229315.1"/>
    <property type="molecule type" value="Genomic_DNA"/>
</dbReference>
<sequence>MSLLNESIPTALCCYHHVEMLLVLLVTVLLIGPNFCFCLLPHACYVPTWLRAFELSNSHVTMGLVAVCLVNALFARPVSLGGFPCLDRFADSTHFRNLMCKDC</sequence>
<dbReference type="Proteomes" id="UP001482620">
    <property type="component" value="Unassembled WGS sequence"/>
</dbReference>
<protein>
    <submittedName>
        <fullName evidence="2">Uncharacterized protein</fullName>
    </submittedName>
</protein>
<evidence type="ECO:0000313" key="2">
    <source>
        <dbReference type="EMBL" id="MEQ2229315.1"/>
    </source>
</evidence>
<organism evidence="2 3">
    <name type="scientific">Ilyodon furcidens</name>
    <name type="common">goldbreast splitfin</name>
    <dbReference type="NCBI Taxonomy" id="33524"/>
    <lineage>
        <taxon>Eukaryota</taxon>
        <taxon>Metazoa</taxon>
        <taxon>Chordata</taxon>
        <taxon>Craniata</taxon>
        <taxon>Vertebrata</taxon>
        <taxon>Euteleostomi</taxon>
        <taxon>Actinopterygii</taxon>
        <taxon>Neopterygii</taxon>
        <taxon>Teleostei</taxon>
        <taxon>Neoteleostei</taxon>
        <taxon>Acanthomorphata</taxon>
        <taxon>Ovalentaria</taxon>
        <taxon>Atherinomorphae</taxon>
        <taxon>Cyprinodontiformes</taxon>
        <taxon>Goodeidae</taxon>
        <taxon>Ilyodon</taxon>
    </lineage>
</organism>
<feature type="transmembrane region" description="Helical" evidence="1">
    <location>
        <begin position="52"/>
        <end position="74"/>
    </location>
</feature>
<accession>A0ABV0T8W4</accession>
<gene>
    <name evidence="2" type="ORF">ILYODFUR_017608</name>
</gene>
<keyword evidence="3" id="KW-1185">Reference proteome</keyword>
<name>A0ABV0T8W4_9TELE</name>
<proteinExistence type="predicted"/>
<comment type="caution">
    <text evidence="2">The sequence shown here is derived from an EMBL/GenBank/DDBJ whole genome shotgun (WGS) entry which is preliminary data.</text>
</comment>
<keyword evidence="1" id="KW-0472">Membrane</keyword>
<evidence type="ECO:0000313" key="3">
    <source>
        <dbReference type="Proteomes" id="UP001482620"/>
    </source>
</evidence>
<keyword evidence="1" id="KW-0812">Transmembrane</keyword>
<feature type="transmembrane region" description="Helical" evidence="1">
    <location>
        <begin position="20"/>
        <end position="40"/>
    </location>
</feature>